<gene>
    <name evidence="1" type="ORF">E2C01_025264</name>
</gene>
<keyword evidence="2" id="KW-1185">Reference proteome</keyword>
<organism evidence="1 2">
    <name type="scientific">Portunus trituberculatus</name>
    <name type="common">Swimming crab</name>
    <name type="synonym">Neptunus trituberculatus</name>
    <dbReference type="NCBI Taxonomy" id="210409"/>
    <lineage>
        <taxon>Eukaryota</taxon>
        <taxon>Metazoa</taxon>
        <taxon>Ecdysozoa</taxon>
        <taxon>Arthropoda</taxon>
        <taxon>Crustacea</taxon>
        <taxon>Multicrustacea</taxon>
        <taxon>Malacostraca</taxon>
        <taxon>Eumalacostraca</taxon>
        <taxon>Eucarida</taxon>
        <taxon>Decapoda</taxon>
        <taxon>Pleocyemata</taxon>
        <taxon>Brachyura</taxon>
        <taxon>Eubrachyura</taxon>
        <taxon>Portunoidea</taxon>
        <taxon>Portunidae</taxon>
        <taxon>Portuninae</taxon>
        <taxon>Portunus</taxon>
    </lineage>
</organism>
<evidence type="ECO:0000313" key="2">
    <source>
        <dbReference type="Proteomes" id="UP000324222"/>
    </source>
</evidence>
<proteinExistence type="predicted"/>
<dbReference type="AlphaFoldDB" id="A0A5B7EG08"/>
<protein>
    <submittedName>
        <fullName evidence="1">Uncharacterized protein</fullName>
    </submittedName>
</protein>
<sequence length="75" mass="7877">MAPPYGYYVCGGQRRACGPAVTWGAGIICFSIEKSSIFSLHLRPGSAVPYVGAQPCRTVPGAAWRGSAPRHIPAC</sequence>
<evidence type="ECO:0000313" key="1">
    <source>
        <dbReference type="EMBL" id="MPC31963.1"/>
    </source>
</evidence>
<reference evidence="1 2" key="1">
    <citation type="submission" date="2019-05" db="EMBL/GenBank/DDBJ databases">
        <title>Another draft genome of Portunus trituberculatus and its Hox gene families provides insights of decapod evolution.</title>
        <authorList>
            <person name="Jeong J.-H."/>
            <person name="Song I."/>
            <person name="Kim S."/>
            <person name="Choi T."/>
            <person name="Kim D."/>
            <person name="Ryu S."/>
            <person name="Kim W."/>
        </authorList>
    </citation>
    <scope>NUCLEOTIDE SEQUENCE [LARGE SCALE GENOMIC DNA]</scope>
    <source>
        <tissue evidence="1">Muscle</tissue>
    </source>
</reference>
<dbReference type="Proteomes" id="UP000324222">
    <property type="component" value="Unassembled WGS sequence"/>
</dbReference>
<comment type="caution">
    <text evidence="1">The sequence shown here is derived from an EMBL/GenBank/DDBJ whole genome shotgun (WGS) entry which is preliminary data.</text>
</comment>
<dbReference type="EMBL" id="VSRR010002536">
    <property type="protein sequence ID" value="MPC31963.1"/>
    <property type="molecule type" value="Genomic_DNA"/>
</dbReference>
<accession>A0A5B7EG08</accession>
<name>A0A5B7EG08_PORTR</name>